<dbReference type="InterPro" id="IPR036427">
    <property type="entry name" value="Bromodomain-like_sf"/>
</dbReference>
<evidence type="ECO:0000256" key="2">
    <source>
        <dbReference type="PROSITE-ProRule" id="PRU00035"/>
    </source>
</evidence>
<dbReference type="OMA" id="MEEGSYV"/>
<evidence type="ECO:0000256" key="3">
    <source>
        <dbReference type="SAM" id="MobiDB-lite"/>
    </source>
</evidence>
<proteinExistence type="predicted"/>
<dbReference type="PANTHER" id="PTHR37888">
    <property type="entry name" value="DNA-BINDING BROMODOMAIN-CONTAINING PROTEIN"/>
    <property type="match status" value="1"/>
</dbReference>
<dbReference type="eggNOG" id="ENOG502QR9N">
    <property type="taxonomic scope" value="Eukaryota"/>
</dbReference>
<feature type="domain" description="Bromo" evidence="4">
    <location>
        <begin position="263"/>
        <end position="346"/>
    </location>
</feature>
<dbReference type="SUPFAM" id="SSF47370">
    <property type="entry name" value="Bromodomain"/>
    <property type="match status" value="1"/>
</dbReference>
<feature type="region of interest" description="Disordered" evidence="3">
    <location>
        <begin position="381"/>
        <end position="623"/>
    </location>
</feature>
<dbReference type="GeneID" id="100823285"/>
<dbReference type="Gene3D" id="1.20.920.10">
    <property type="entry name" value="Bromodomain-like"/>
    <property type="match status" value="1"/>
</dbReference>
<dbReference type="Proteomes" id="UP000008810">
    <property type="component" value="Chromosome 3"/>
</dbReference>
<dbReference type="EnsemblPlants" id="KQJ98935">
    <property type="protein sequence ID" value="KQJ98935"/>
    <property type="gene ID" value="BRADI_3g40060v3"/>
</dbReference>
<evidence type="ECO:0000313" key="6">
    <source>
        <dbReference type="EMBL" id="KQJ98935.1"/>
    </source>
</evidence>
<evidence type="ECO:0000256" key="1">
    <source>
        <dbReference type="ARBA" id="ARBA00023117"/>
    </source>
</evidence>
<dbReference type="ExpressionAtlas" id="I1I8H1">
    <property type="expression patterns" value="baseline"/>
</dbReference>
<dbReference type="AlphaFoldDB" id="I1I8H1"/>
<sequence length="623" mass="65622">MADGSNDPDDAAPDSPAAGGEIWGTLEELLLACLVNRHGGACWEKVAEELRARVPAAAAAVARFTPESCRLRFRLIRRRFAAGDAEADGEELVAAAASCMEELRKLRVAELRREVERHDLSIGALESKVKRLKEEREKSLSAVSGETTPASEEEQEEAMNESPEEAGGENGVSGADGHAAVEDEDEPDAGAVKEEEENASGESVAAPKEADAEEKESSDVQSSASPSKRRLRKVGGEALSSSASAPLPAAEAEPLLAFLESVRASKSGSVFERRLESQECGKYRSTIRCHVDLEMIRSKLESGGPTATTGKGGSPCYYTSASEFYRDLLLLCANALVFFPRGSMEQAAAARTRALVSKRISGSLPGGAAGKASAAAAAAAAGGGGSADGGKKPKPEAEAEGSLMEKSTPIMVSRKRSSIAKAAANAGKEEKVEKADDTDEEEEQDEEEEEDKKKKRGSASGRTLRSSKTREPAMNGSPVGRRTRSKGSAAAAAAEASKKPDKKSGGRGKAEAAGEGGVVKKRNAVDFLNRMKQSSSQSTERVSLLETLKLSATEQTEEKKAGRGKDNGSSSSSRRSAAAETPPSRGRRNVGRPPKRAAAPPSPPPPKRAKAEDRPATRRRGRK</sequence>
<dbReference type="KEGG" id="bdi:100823285"/>
<evidence type="ECO:0008006" key="9">
    <source>
        <dbReference type="Google" id="ProtNLM"/>
    </source>
</evidence>
<dbReference type="Gramene" id="KQJ98935">
    <property type="protein sequence ID" value="KQJ98935"/>
    <property type="gene ID" value="BRADI_3g40060v3"/>
</dbReference>
<dbReference type="CDD" id="cd00167">
    <property type="entry name" value="SANT"/>
    <property type="match status" value="1"/>
</dbReference>
<dbReference type="OrthoDB" id="1742084at2759"/>
<organism evidence="6">
    <name type="scientific">Brachypodium distachyon</name>
    <name type="common">Purple false brome</name>
    <name type="synonym">Trachynia distachya</name>
    <dbReference type="NCBI Taxonomy" id="15368"/>
    <lineage>
        <taxon>Eukaryota</taxon>
        <taxon>Viridiplantae</taxon>
        <taxon>Streptophyta</taxon>
        <taxon>Embryophyta</taxon>
        <taxon>Tracheophyta</taxon>
        <taxon>Spermatophyta</taxon>
        <taxon>Magnoliopsida</taxon>
        <taxon>Liliopsida</taxon>
        <taxon>Poales</taxon>
        <taxon>Poaceae</taxon>
        <taxon>BOP clade</taxon>
        <taxon>Pooideae</taxon>
        <taxon>Stipodae</taxon>
        <taxon>Brachypodieae</taxon>
        <taxon>Brachypodium</taxon>
    </lineage>
</organism>
<feature type="compositionally biased region" description="Acidic residues" evidence="3">
    <location>
        <begin position="436"/>
        <end position="450"/>
    </location>
</feature>
<feature type="compositionally biased region" description="Basic and acidic residues" evidence="3">
    <location>
        <begin position="556"/>
        <end position="566"/>
    </location>
</feature>
<dbReference type="InterPro" id="IPR001487">
    <property type="entry name" value="Bromodomain"/>
</dbReference>
<dbReference type="InterPro" id="IPR001005">
    <property type="entry name" value="SANT/Myb"/>
</dbReference>
<dbReference type="PANTHER" id="PTHR37888:SF11">
    <property type="entry name" value="DNA-BINDING BROMODOMAIN-CONTAINING PROTEIN"/>
    <property type="match status" value="1"/>
</dbReference>
<feature type="compositionally biased region" description="Basic and acidic residues" evidence="3">
    <location>
        <begin position="496"/>
        <end position="512"/>
    </location>
</feature>
<dbReference type="STRING" id="15368.I1I8H1"/>
<feature type="compositionally biased region" description="Low complexity" evidence="3">
    <location>
        <begin position="237"/>
        <end position="247"/>
    </location>
</feature>
<feature type="domain" description="Myb-like" evidence="5">
    <location>
        <begin position="23"/>
        <end position="77"/>
    </location>
</feature>
<feature type="compositionally biased region" description="Basic residues" evidence="3">
    <location>
        <begin position="585"/>
        <end position="595"/>
    </location>
</feature>
<feature type="region of interest" description="Disordered" evidence="3">
    <location>
        <begin position="133"/>
        <end position="247"/>
    </location>
</feature>
<reference evidence="6 7" key="1">
    <citation type="journal article" date="2010" name="Nature">
        <title>Genome sequencing and analysis of the model grass Brachypodium distachyon.</title>
        <authorList>
            <consortium name="International Brachypodium Initiative"/>
        </authorList>
    </citation>
    <scope>NUCLEOTIDE SEQUENCE [LARGE SCALE GENOMIC DNA]</scope>
    <source>
        <strain evidence="6">Bd21</strain>
        <strain evidence="7">cv. Bd21</strain>
    </source>
</reference>
<evidence type="ECO:0000259" key="5">
    <source>
        <dbReference type="PROSITE" id="PS50090"/>
    </source>
</evidence>
<reference evidence="7" key="3">
    <citation type="submission" date="2018-08" db="UniProtKB">
        <authorList>
            <consortium name="EnsemblPlants"/>
        </authorList>
    </citation>
    <scope>IDENTIFICATION</scope>
    <source>
        <strain evidence="7">cv. Bd21</strain>
    </source>
</reference>
<evidence type="ECO:0000259" key="4">
    <source>
        <dbReference type="PROSITE" id="PS50014"/>
    </source>
</evidence>
<keyword evidence="8" id="KW-1185">Reference proteome</keyword>
<accession>I1I8H1</accession>
<evidence type="ECO:0000313" key="7">
    <source>
        <dbReference type="EnsemblPlants" id="KQJ98935"/>
    </source>
</evidence>
<protein>
    <recommendedName>
        <fullName evidence="9">Bromo domain-containing protein</fullName>
    </recommendedName>
</protein>
<feature type="compositionally biased region" description="Low complexity" evidence="3">
    <location>
        <begin position="569"/>
        <end position="579"/>
    </location>
</feature>
<dbReference type="HOGENOM" id="CLU_017796_1_0_1"/>
<dbReference type="SMART" id="SM00717">
    <property type="entry name" value="SANT"/>
    <property type="match status" value="1"/>
</dbReference>
<dbReference type="CDD" id="cd04369">
    <property type="entry name" value="Bromodomain"/>
    <property type="match status" value="1"/>
</dbReference>
<dbReference type="EMBL" id="CM000882">
    <property type="protein sequence ID" value="KQJ98935.1"/>
    <property type="molecule type" value="Genomic_DNA"/>
</dbReference>
<dbReference type="PROSITE" id="PS50014">
    <property type="entry name" value="BROMODOMAIN_2"/>
    <property type="match status" value="1"/>
</dbReference>
<feature type="compositionally biased region" description="Low complexity" evidence="3">
    <location>
        <begin position="486"/>
        <end position="495"/>
    </location>
</feature>
<feature type="compositionally biased region" description="Acidic residues" evidence="3">
    <location>
        <begin position="151"/>
        <end position="167"/>
    </location>
</feature>
<evidence type="ECO:0000313" key="8">
    <source>
        <dbReference type="Proteomes" id="UP000008810"/>
    </source>
</evidence>
<reference evidence="6" key="2">
    <citation type="submission" date="2017-06" db="EMBL/GenBank/DDBJ databases">
        <title>WGS assembly of Brachypodium distachyon.</title>
        <authorList>
            <consortium name="The International Brachypodium Initiative"/>
            <person name="Lucas S."/>
            <person name="Harmon-Smith M."/>
            <person name="Lail K."/>
            <person name="Tice H."/>
            <person name="Grimwood J."/>
            <person name="Bruce D."/>
            <person name="Barry K."/>
            <person name="Shu S."/>
            <person name="Lindquist E."/>
            <person name="Wang M."/>
            <person name="Pitluck S."/>
            <person name="Vogel J.P."/>
            <person name="Garvin D.F."/>
            <person name="Mockler T.C."/>
            <person name="Schmutz J."/>
            <person name="Rokhsar D."/>
            <person name="Bevan M.W."/>
        </authorList>
    </citation>
    <scope>NUCLEOTIDE SEQUENCE</scope>
    <source>
        <strain evidence="6">Bd21</strain>
    </source>
</reference>
<dbReference type="RefSeq" id="XP_003574754.1">
    <property type="nucleotide sequence ID" value="XM_003574706.4"/>
</dbReference>
<dbReference type="SMART" id="SM00297">
    <property type="entry name" value="BROMO"/>
    <property type="match status" value="1"/>
</dbReference>
<keyword evidence="1 2" id="KW-0103">Bromodomain</keyword>
<feature type="compositionally biased region" description="Polar residues" evidence="3">
    <location>
        <begin position="531"/>
        <end position="541"/>
    </location>
</feature>
<feature type="compositionally biased region" description="Acidic residues" evidence="3">
    <location>
        <begin position="182"/>
        <end position="199"/>
    </location>
</feature>
<dbReference type="Pfam" id="PF00439">
    <property type="entry name" value="Bromodomain"/>
    <property type="match status" value="1"/>
</dbReference>
<gene>
    <name evidence="7" type="primary">LOC100823285</name>
    <name evidence="6" type="ORF">BRADI_3g40060v3</name>
</gene>
<dbReference type="PROSITE" id="PS50090">
    <property type="entry name" value="MYB_LIKE"/>
    <property type="match status" value="1"/>
</dbReference>
<name>I1I8H1_BRADI</name>